<sequence>MADNGSRSSLRAFDVLNVKNRVVTPSRRLPLISLDDDAIYRICRHFKDEFEKRAIEMAVESCGIERSDVRVCITSRYFRYNIEDSQPTVLIVVDRGDSSEWSVDVGEAWEKVVGGLKEYIDQRISDHESIGPIDISVEMLSSDLVRKKFMSALDPSDKSYHNLLKAWPSIRTGVSRILESYSTTAGHMTAISLFHLGFDDVDFNCDENGWPEVLDAMQQYVDGFNFKLHVHMEHNLVQHAGLDPFTLAEPNLTPQELQTKKEDFSTPIERPYKTSVNLGDDIGAATYITRPDGKLSSPIVGTLGCWLEVKTKTEGWKGYTVGDPVKHLDLWQADVNGVSTSAAQTPGALSLVEHPTRRKHNLSVALLRGLVLWNTVEDEPPAEEEAELDNCVAFFDQEKMYFGSVYLASEFLQRYTHPTTAAGAADDAGRTGRLDWALILPNPKRIGSNNLPTRAQWQENEVFDHKIPLKVSWGAPLKLQVNSLHTVGPNFEAFKVGASTRCTAGIFSGTRSEIKIAEEAYMPGRSENLNDRTSCESTFIGYRADAFGKRGDSGAVVWDWKGHALGLLFGGQSPNQCDGQYSLVTPIEEVFQSIIDMSDGEVLEVKIRQE</sequence>
<keyword evidence="2" id="KW-1185">Reference proteome</keyword>
<dbReference type="AlphaFoldDB" id="A0AAV9GJ42"/>
<dbReference type="InterPro" id="IPR009003">
    <property type="entry name" value="Peptidase_S1_PA"/>
</dbReference>
<name>A0AAV9GJ42_9PEZI</name>
<reference evidence="1" key="2">
    <citation type="submission" date="2023-05" db="EMBL/GenBank/DDBJ databases">
        <authorList>
            <consortium name="Lawrence Berkeley National Laboratory"/>
            <person name="Steindorff A."/>
            <person name="Hensen N."/>
            <person name="Bonometti L."/>
            <person name="Westerberg I."/>
            <person name="Brannstrom I.O."/>
            <person name="Guillou S."/>
            <person name="Cros-Aarteil S."/>
            <person name="Calhoun S."/>
            <person name="Haridas S."/>
            <person name="Kuo A."/>
            <person name="Mondo S."/>
            <person name="Pangilinan J."/>
            <person name="Riley R."/>
            <person name="Labutti K."/>
            <person name="Andreopoulos B."/>
            <person name="Lipzen A."/>
            <person name="Chen C."/>
            <person name="Yanf M."/>
            <person name="Daum C."/>
            <person name="Ng V."/>
            <person name="Clum A."/>
            <person name="Ohm R."/>
            <person name="Martin F."/>
            <person name="Silar P."/>
            <person name="Natvig D."/>
            <person name="Lalanne C."/>
            <person name="Gautier V."/>
            <person name="Ament-Velasquez S.L."/>
            <person name="Kruys A."/>
            <person name="Hutchinson M.I."/>
            <person name="Powell A.J."/>
            <person name="Barry K."/>
            <person name="Miller A.N."/>
            <person name="Grigoriev I.V."/>
            <person name="Debuchy R."/>
            <person name="Gladieux P."/>
            <person name="Thoren M.H."/>
            <person name="Johannesson H."/>
        </authorList>
    </citation>
    <scope>NUCLEOTIDE SEQUENCE</scope>
    <source>
        <strain evidence="1">PSN243</strain>
    </source>
</reference>
<protein>
    <submittedName>
        <fullName evidence="1">Uncharacterized protein</fullName>
    </submittedName>
</protein>
<gene>
    <name evidence="1" type="ORF">QBC34DRAFT_495797</name>
</gene>
<evidence type="ECO:0000313" key="1">
    <source>
        <dbReference type="EMBL" id="KAK4447984.1"/>
    </source>
</evidence>
<organism evidence="1 2">
    <name type="scientific">Podospora aff. communis PSN243</name>
    <dbReference type="NCBI Taxonomy" id="3040156"/>
    <lineage>
        <taxon>Eukaryota</taxon>
        <taxon>Fungi</taxon>
        <taxon>Dikarya</taxon>
        <taxon>Ascomycota</taxon>
        <taxon>Pezizomycotina</taxon>
        <taxon>Sordariomycetes</taxon>
        <taxon>Sordariomycetidae</taxon>
        <taxon>Sordariales</taxon>
        <taxon>Podosporaceae</taxon>
        <taxon>Podospora</taxon>
    </lineage>
</organism>
<reference evidence="1" key="1">
    <citation type="journal article" date="2023" name="Mol. Phylogenet. Evol.">
        <title>Genome-scale phylogeny and comparative genomics of the fungal order Sordariales.</title>
        <authorList>
            <person name="Hensen N."/>
            <person name="Bonometti L."/>
            <person name="Westerberg I."/>
            <person name="Brannstrom I.O."/>
            <person name="Guillou S."/>
            <person name="Cros-Aarteil S."/>
            <person name="Calhoun S."/>
            <person name="Haridas S."/>
            <person name="Kuo A."/>
            <person name="Mondo S."/>
            <person name="Pangilinan J."/>
            <person name="Riley R."/>
            <person name="LaButti K."/>
            <person name="Andreopoulos B."/>
            <person name="Lipzen A."/>
            <person name="Chen C."/>
            <person name="Yan M."/>
            <person name="Daum C."/>
            <person name="Ng V."/>
            <person name="Clum A."/>
            <person name="Steindorff A."/>
            <person name="Ohm R.A."/>
            <person name="Martin F."/>
            <person name="Silar P."/>
            <person name="Natvig D.O."/>
            <person name="Lalanne C."/>
            <person name="Gautier V."/>
            <person name="Ament-Velasquez S.L."/>
            <person name="Kruys A."/>
            <person name="Hutchinson M.I."/>
            <person name="Powell A.J."/>
            <person name="Barry K."/>
            <person name="Miller A.N."/>
            <person name="Grigoriev I.V."/>
            <person name="Debuchy R."/>
            <person name="Gladieux P."/>
            <person name="Hiltunen Thoren M."/>
            <person name="Johannesson H."/>
        </authorList>
    </citation>
    <scope>NUCLEOTIDE SEQUENCE</scope>
    <source>
        <strain evidence="1">PSN243</strain>
    </source>
</reference>
<evidence type="ECO:0000313" key="2">
    <source>
        <dbReference type="Proteomes" id="UP001321760"/>
    </source>
</evidence>
<accession>A0AAV9GJ42</accession>
<dbReference type="Proteomes" id="UP001321760">
    <property type="component" value="Unassembled WGS sequence"/>
</dbReference>
<comment type="caution">
    <text evidence="1">The sequence shown here is derived from an EMBL/GenBank/DDBJ whole genome shotgun (WGS) entry which is preliminary data.</text>
</comment>
<dbReference type="SUPFAM" id="SSF50494">
    <property type="entry name" value="Trypsin-like serine proteases"/>
    <property type="match status" value="1"/>
</dbReference>
<proteinExistence type="predicted"/>
<dbReference type="EMBL" id="MU865946">
    <property type="protein sequence ID" value="KAK4447984.1"/>
    <property type="molecule type" value="Genomic_DNA"/>
</dbReference>